<dbReference type="PROSITE" id="PS51375">
    <property type="entry name" value="PPR"/>
    <property type="match status" value="3"/>
</dbReference>
<dbReference type="Pfam" id="PF13041">
    <property type="entry name" value="PPR_2"/>
    <property type="match status" value="1"/>
</dbReference>
<dbReference type="RefSeq" id="XP_020111590.1">
    <property type="nucleotide sequence ID" value="XM_020256001.1"/>
</dbReference>
<dbReference type="FunFam" id="1.25.40.10:FF:000344">
    <property type="entry name" value="Pentatricopeptide repeat-containing protein"/>
    <property type="match status" value="1"/>
</dbReference>
<evidence type="ECO:0000256" key="1">
    <source>
        <dbReference type="ARBA" id="ARBA00022737"/>
    </source>
</evidence>
<accession>A0A6P5GSG2</accession>
<dbReference type="NCBIfam" id="TIGR00756">
    <property type="entry name" value="PPR"/>
    <property type="match status" value="2"/>
</dbReference>
<dbReference type="Gene3D" id="1.25.40.10">
    <property type="entry name" value="Tetratricopeptide repeat domain"/>
    <property type="match status" value="5"/>
</dbReference>
<keyword evidence="2" id="KW-0809">Transit peptide</keyword>
<keyword evidence="1" id="KW-0677">Repeat</keyword>
<feature type="repeat" description="PPR" evidence="3">
    <location>
        <begin position="368"/>
        <end position="398"/>
    </location>
</feature>
<gene>
    <name evidence="5 6" type="primary">LOC109726425</name>
</gene>
<evidence type="ECO:0000313" key="4">
    <source>
        <dbReference type="Proteomes" id="UP000515123"/>
    </source>
</evidence>
<dbReference type="Gramene" id="Aco024703.1.mrna1">
    <property type="protein sequence ID" value="Aco024703.1.mrna1.cds1"/>
    <property type="gene ID" value="Aco024703.1.path1"/>
</dbReference>
<dbReference type="InterPro" id="IPR002885">
    <property type="entry name" value="PPR_rpt"/>
</dbReference>
<dbReference type="FunFam" id="1.25.40.10:FF:000627">
    <property type="entry name" value="Pentatricopeptide repeat-containing protein"/>
    <property type="match status" value="1"/>
</dbReference>
<dbReference type="RefSeq" id="XP_020111591.1">
    <property type="nucleotide sequence ID" value="XM_020256002.1"/>
</dbReference>
<keyword evidence="4" id="KW-1185">Reference proteome</keyword>
<evidence type="ECO:0000256" key="3">
    <source>
        <dbReference type="PROSITE-ProRule" id="PRU00708"/>
    </source>
</evidence>
<proteinExistence type="predicted"/>
<name>A0A6P5GSG2_ANACO</name>
<evidence type="ECO:0000313" key="5">
    <source>
        <dbReference type="RefSeq" id="XP_020111590.1"/>
    </source>
</evidence>
<protein>
    <submittedName>
        <fullName evidence="5 6">Pentatricopeptide repeat-containing protein At3g14730-like</fullName>
    </submittedName>
</protein>
<dbReference type="AlphaFoldDB" id="A0A6P5GSG2"/>
<dbReference type="InterPro" id="IPR046960">
    <property type="entry name" value="PPR_At4g14850-like_plant"/>
</dbReference>
<dbReference type="PANTHER" id="PTHR47926:SF498">
    <property type="entry name" value="PENTATRICOPEPTIDE REPEAT-CONTAINING PROTEIN"/>
    <property type="match status" value="1"/>
</dbReference>
<dbReference type="PANTHER" id="PTHR47926">
    <property type="entry name" value="PENTATRICOPEPTIDE REPEAT-CONTAINING PROTEIN"/>
    <property type="match status" value="1"/>
</dbReference>
<dbReference type="InterPro" id="IPR046848">
    <property type="entry name" value="E_motif"/>
</dbReference>
<evidence type="ECO:0000313" key="6">
    <source>
        <dbReference type="RefSeq" id="XP_020111591.1"/>
    </source>
</evidence>
<sequence>MIAAAALLLHRRCTDAAGLVSALYDCARRRPREAGAVHALLVTSGALRSSPSALTALISAYSALSLPALALRALVASPLPPNLVSFNAAITALASHSLPSAALDLFRRLRRALPDEPPDAFSFPPVLRACADLPAPHAHLHLRALHALLLKSRLHRDLFVASALVRSYLRLRLPDDAAHLFDELPRRDVVLWNALLNGLAQLGRFGPALECFRRMLGAGVAPSKFTVTGILSVFTATADLGSGRKVHAFAVKAAHDREASVANALVDLYGKCHELGDATEVFASIADDDRDLFSWNSMLCALHYSADNVGVLRLLAHMRRSAIWPDAVTMAAVLPACAHMAALRLGREIHGFLVTSGMFGNNGGGSLDVFAANALEDMYAKSGALEDARRVFDRMPEHDSASWNIMIDGYASHGRGGEALRLFDRMTAVEKLAPDAVTLLGALTACSHAGMVEEGRALLRRMREEFAVEPEAEHYACAADMLGRAGRLEEAKQVAEKAGEAGAWRAYLAACRMHGEAGMAEEAARRMLGFEGAGSGGWVLLANAYGSAGSFEGLEEVRGEMRRRGVRKAAPGCSWVEVGAVAVGVDGAAAGEGRTVHVFVSGDREHPEMERIYQMLHGLVGRMRECGYVPDLNI</sequence>
<dbReference type="GeneID" id="109726425"/>
<evidence type="ECO:0000256" key="2">
    <source>
        <dbReference type="ARBA" id="ARBA00022946"/>
    </source>
</evidence>
<dbReference type="GO" id="GO:0003723">
    <property type="term" value="F:RNA binding"/>
    <property type="evidence" value="ECO:0007669"/>
    <property type="project" value="InterPro"/>
</dbReference>
<organism evidence="6">
    <name type="scientific">Ananas comosus</name>
    <name type="common">Pineapple</name>
    <name type="synonym">Ananas ananas</name>
    <dbReference type="NCBI Taxonomy" id="4615"/>
    <lineage>
        <taxon>Eukaryota</taxon>
        <taxon>Viridiplantae</taxon>
        <taxon>Streptophyta</taxon>
        <taxon>Embryophyta</taxon>
        <taxon>Tracheophyta</taxon>
        <taxon>Spermatophyta</taxon>
        <taxon>Magnoliopsida</taxon>
        <taxon>Liliopsida</taxon>
        <taxon>Poales</taxon>
        <taxon>Bromeliaceae</taxon>
        <taxon>Bromelioideae</taxon>
        <taxon>Ananas</taxon>
    </lineage>
</organism>
<dbReference type="InterPro" id="IPR011990">
    <property type="entry name" value="TPR-like_helical_dom_sf"/>
</dbReference>
<dbReference type="GO" id="GO:0009451">
    <property type="term" value="P:RNA modification"/>
    <property type="evidence" value="ECO:0007669"/>
    <property type="project" value="InterPro"/>
</dbReference>
<dbReference type="Proteomes" id="UP000515123">
    <property type="component" value="Linkage group 21"/>
</dbReference>
<reference evidence="4" key="1">
    <citation type="journal article" date="2015" name="Nat. Genet.">
        <title>The pineapple genome and the evolution of CAM photosynthesis.</title>
        <authorList>
            <person name="Ming R."/>
            <person name="VanBuren R."/>
            <person name="Wai C.M."/>
            <person name="Tang H."/>
            <person name="Schatz M.C."/>
            <person name="Bowers J.E."/>
            <person name="Lyons E."/>
            <person name="Wang M.L."/>
            <person name="Chen J."/>
            <person name="Biggers E."/>
            <person name="Zhang J."/>
            <person name="Huang L."/>
            <person name="Zhang L."/>
            <person name="Miao W."/>
            <person name="Zhang J."/>
            <person name="Ye Z."/>
            <person name="Miao C."/>
            <person name="Lin Z."/>
            <person name="Wang H."/>
            <person name="Zhou H."/>
            <person name="Yim W.C."/>
            <person name="Priest H.D."/>
            <person name="Zheng C."/>
            <person name="Woodhouse M."/>
            <person name="Edger P.P."/>
            <person name="Guyot R."/>
            <person name="Guo H.B."/>
            <person name="Guo H."/>
            <person name="Zheng G."/>
            <person name="Singh R."/>
            <person name="Sharma A."/>
            <person name="Min X."/>
            <person name="Zheng Y."/>
            <person name="Lee H."/>
            <person name="Gurtowski J."/>
            <person name="Sedlazeck F.J."/>
            <person name="Harkess A."/>
            <person name="McKain M.R."/>
            <person name="Liao Z."/>
            <person name="Fang J."/>
            <person name="Liu J."/>
            <person name="Zhang X."/>
            <person name="Zhang Q."/>
            <person name="Hu W."/>
            <person name="Qin Y."/>
            <person name="Wang K."/>
            <person name="Chen L.Y."/>
            <person name="Shirley N."/>
            <person name="Lin Y.R."/>
            <person name="Liu L.Y."/>
            <person name="Hernandez A.G."/>
            <person name="Wright C.L."/>
            <person name="Bulone V."/>
            <person name="Tuskan G.A."/>
            <person name="Heath K."/>
            <person name="Zee F."/>
            <person name="Moore P.H."/>
            <person name="Sunkar R."/>
            <person name="Leebens-Mack J.H."/>
            <person name="Mockler T."/>
            <person name="Bennetzen J.L."/>
            <person name="Freeling M."/>
            <person name="Sankoff D."/>
            <person name="Paterson A.H."/>
            <person name="Zhu X."/>
            <person name="Yang X."/>
            <person name="Smith J.A."/>
            <person name="Cushman J.C."/>
            <person name="Paull R.E."/>
            <person name="Yu Q."/>
        </authorList>
    </citation>
    <scope>NUCLEOTIDE SEQUENCE [LARGE SCALE GENOMIC DNA]</scope>
    <source>
        <strain evidence="4">cv. F153</strain>
    </source>
</reference>
<dbReference type="Pfam" id="PF20431">
    <property type="entry name" value="E_motif"/>
    <property type="match status" value="1"/>
</dbReference>
<dbReference type="Pfam" id="PF01535">
    <property type="entry name" value="PPR"/>
    <property type="match status" value="4"/>
</dbReference>
<dbReference type="OrthoDB" id="631241at2759"/>
<feature type="repeat" description="PPR" evidence="3">
    <location>
        <begin position="399"/>
        <end position="433"/>
    </location>
</feature>
<reference evidence="5 6" key="2">
    <citation type="submission" date="2025-04" db="UniProtKB">
        <authorList>
            <consortium name="RefSeq"/>
        </authorList>
    </citation>
    <scope>IDENTIFICATION</scope>
    <source>
        <tissue evidence="5 6">Leaf</tissue>
    </source>
</reference>
<dbReference type="FunFam" id="1.25.40.10:FF:000090">
    <property type="entry name" value="Pentatricopeptide repeat-containing protein, chloroplastic"/>
    <property type="match status" value="1"/>
</dbReference>
<feature type="repeat" description="PPR" evidence="3">
    <location>
        <begin position="188"/>
        <end position="222"/>
    </location>
</feature>